<name>A0AA85J795_TRIRE</name>
<reference evidence="6" key="2">
    <citation type="submission" date="2023-11" db="UniProtKB">
        <authorList>
            <consortium name="WormBaseParasite"/>
        </authorList>
    </citation>
    <scope>IDENTIFICATION</scope>
</reference>
<protein>
    <recommendedName>
        <fullName evidence="4">RRM domain-containing protein</fullName>
    </recommendedName>
</protein>
<dbReference type="PANTHER" id="PTHR23003:SF3">
    <property type="entry name" value="FI21236P1-RELATED"/>
    <property type="match status" value="1"/>
</dbReference>
<sequence length="570" mass="61722">MSSFSSDRSQDDHSPARRRSPAERRSRSRSPRRVRVKSKRIVIANIPYDLNWQKLKELFREQIGFTGFLQLFKKNGKPNGMGLMEFKTTEGAEKAIEKMHRFEIGDRKLVVREETARDAARIATMEVDTPLPSDSMNTSEAVNSAPVGPIYTPQMLSQMGIEGPITDSVYVSNLDYSVTWQKLKDVFKLAGRITSSVIKTDSEGKSRGVGILKFSSPYEAVQAVSMFNNQILKDRPMRVKIDRQGTPASSDILYPPSRTGSSGILGSTAPVTSNPASTGQSSNLIAALLTLLGLKTTVDSNPQGGGIAEILRTLGGNTNPAGGLNALSTGQSNGSLGFGNNALSNVSQSSGGNRFGSGQFTDEGLQQLISAAAAGGMSQSQIANVLSALGVSQSSHLDQSGQLNGSNIVGRHGTAGGVVGGVVGDRDFDNSRFDSGHHLKYETSGNYRLDSRSAVPMMRSEPADNYVHAGNYPRSGRGRGEDVSQFDNSRWNATEKLIVKNIPFSLSANDVKKIFREVGEMSYFNLVTDNDGRSQGIAFIAYTNPDDIYRAIDLYDGKLFEGRRIRLHAE</sequence>
<keyword evidence="1 2" id="KW-0694">RNA-binding</keyword>
<feature type="compositionally biased region" description="Basic and acidic residues" evidence="3">
    <location>
        <begin position="8"/>
        <end position="25"/>
    </location>
</feature>
<feature type="region of interest" description="Disordered" evidence="3">
    <location>
        <begin position="1"/>
        <end position="34"/>
    </location>
</feature>
<feature type="domain" description="RRM" evidence="4">
    <location>
        <begin position="39"/>
        <end position="116"/>
    </location>
</feature>
<dbReference type="InterPro" id="IPR035979">
    <property type="entry name" value="RBD_domain_sf"/>
</dbReference>
<dbReference type="Pfam" id="PF00076">
    <property type="entry name" value="RRM_1"/>
    <property type="match status" value="3"/>
</dbReference>
<dbReference type="GO" id="GO:0005634">
    <property type="term" value="C:nucleus"/>
    <property type="evidence" value="ECO:0007669"/>
    <property type="project" value="TreeGrafter"/>
</dbReference>
<dbReference type="AlphaFoldDB" id="A0AA85J795"/>
<evidence type="ECO:0000256" key="2">
    <source>
        <dbReference type="PROSITE-ProRule" id="PRU00176"/>
    </source>
</evidence>
<feature type="domain" description="RRM" evidence="4">
    <location>
        <begin position="167"/>
        <end position="244"/>
    </location>
</feature>
<evidence type="ECO:0000313" key="6">
    <source>
        <dbReference type="WBParaSite" id="TREG1_133800.1"/>
    </source>
</evidence>
<dbReference type="GO" id="GO:0003729">
    <property type="term" value="F:mRNA binding"/>
    <property type="evidence" value="ECO:0007669"/>
    <property type="project" value="TreeGrafter"/>
</dbReference>
<proteinExistence type="predicted"/>
<organism evidence="5 6">
    <name type="scientific">Trichobilharzia regenti</name>
    <name type="common">Nasal bird schistosome</name>
    <dbReference type="NCBI Taxonomy" id="157069"/>
    <lineage>
        <taxon>Eukaryota</taxon>
        <taxon>Metazoa</taxon>
        <taxon>Spiralia</taxon>
        <taxon>Lophotrochozoa</taxon>
        <taxon>Platyhelminthes</taxon>
        <taxon>Trematoda</taxon>
        <taxon>Digenea</taxon>
        <taxon>Strigeidida</taxon>
        <taxon>Schistosomatoidea</taxon>
        <taxon>Schistosomatidae</taxon>
        <taxon>Trichobilharzia</taxon>
    </lineage>
</organism>
<feature type="region of interest" description="Disordered" evidence="3">
    <location>
        <begin position="464"/>
        <end position="484"/>
    </location>
</feature>
<dbReference type="SUPFAM" id="SSF54928">
    <property type="entry name" value="RNA-binding domain, RBD"/>
    <property type="match status" value="3"/>
</dbReference>
<evidence type="ECO:0000256" key="1">
    <source>
        <dbReference type="ARBA" id="ARBA00022884"/>
    </source>
</evidence>
<dbReference type="InterPro" id="IPR012677">
    <property type="entry name" value="Nucleotide-bd_a/b_plait_sf"/>
</dbReference>
<dbReference type="CDD" id="cd00590">
    <property type="entry name" value="RRM_SF"/>
    <property type="match status" value="1"/>
</dbReference>
<keyword evidence="5" id="KW-1185">Reference proteome</keyword>
<dbReference type="GO" id="GO:1990904">
    <property type="term" value="C:ribonucleoprotein complex"/>
    <property type="evidence" value="ECO:0007669"/>
    <property type="project" value="TreeGrafter"/>
</dbReference>
<dbReference type="GO" id="GO:0005737">
    <property type="term" value="C:cytoplasm"/>
    <property type="evidence" value="ECO:0007669"/>
    <property type="project" value="TreeGrafter"/>
</dbReference>
<evidence type="ECO:0000256" key="3">
    <source>
        <dbReference type="SAM" id="MobiDB-lite"/>
    </source>
</evidence>
<dbReference type="Proteomes" id="UP000050795">
    <property type="component" value="Unassembled WGS sequence"/>
</dbReference>
<dbReference type="Gene3D" id="3.30.70.330">
    <property type="match status" value="3"/>
</dbReference>
<evidence type="ECO:0000259" key="4">
    <source>
        <dbReference type="PROSITE" id="PS50102"/>
    </source>
</evidence>
<feature type="domain" description="RRM" evidence="4">
    <location>
        <begin position="495"/>
        <end position="570"/>
    </location>
</feature>
<dbReference type="WBParaSite" id="TREG1_133800.1">
    <property type="protein sequence ID" value="TREG1_133800.1"/>
    <property type="gene ID" value="TREG1_133800"/>
</dbReference>
<dbReference type="PANTHER" id="PTHR23003">
    <property type="entry name" value="RNA RECOGNITION MOTIF RRM DOMAIN CONTAINING PROTEIN"/>
    <property type="match status" value="1"/>
</dbReference>
<dbReference type="SMART" id="SM00360">
    <property type="entry name" value="RRM"/>
    <property type="match status" value="3"/>
</dbReference>
<dbReference type="PROSITE" id="PS50102">
    <property type="entry name" value="RRM"/>
    <property type="match status" value="3"/>
</dbReference>
<dbReference type="InterPro" id="IPR000504">
    <property type="entry name" value="RRM_dom"/>
</dbReference>
<dbReference type="CDD" id="cd12386">
    <property type="entry name" value="RRM2_hnRNPM_like"/>
    <property type="match status" value="1"/>
</dbReference>
<evidence type="ECO:0000313" key="5">
    <source>
        <dbReference type="Proteomes" id="UP000050795"/>
    </source>
</evidence>
<reference evidence="5" key="1">
    <citation type="submission" date="2022-06" db="EMBL/GenBank/DDBJ databases">
        <authorList>
            <person name="Berger JAMES D."/>
            <person name="Berger JAMES D."/>
        </authorList>
    </citation>
    <scope>NUCLEOTIDE SEQUENCE [LARGE SCALE GENOMIC DNA]</scope>
</reference>
<accession>A0AA85J795</accession>
<dbReference type="InterPro" id="IPR050374">
    <property type="entry name" value="RRT5_SRSF_SR"/>
</dbReference>